<dbReference type="AlphaFoldDB" id="A0A812JJC2"/>
<dbReference type="InterPro" id="IPR038718">
    <property type="entry name" value="SNF2-like_sf"/>
</dbReference>
<keyword evidence="6" id="KW-1185">Reference proteome</keyword>
<evidence type="ECO:0000256" key="2">
    <source>
        <dbReference type="ARBA" id="ARBA00022801"/>
    </source>
</evidence>
<protein>
    <submittedName>
        <fullName evidence="5">Ttf2 protein</fullName>
    </submittedName>
</protein>
<dbReference type="InterPro" id="IPR000330">
    <property type="entry name" value="SNF2_N"/>
</dbReference>
<dbReference type="InterPro" id="IPR014001">
    <property type="entry name" value="Helicase_ATP-bd"/>
</dbReference>
<evidence type="ECO:0000256" key="3">
    <source>
        <dbReference type="ARBA" id="ARBA00022840"/>
    </source>
</evidence>
<keyword evidence="1" id="KW-0547">Nucleotide-binding</keyword>
<dbReference type="GO" id="GO:0005524">
    <property type="term" value="F:ATP binding"/>
    <property type="evidence" value="ECO:0007669"/>
    <property type="project" value="UniProtKB-KW"/>
</dbReference>
<keyword evidence="3" id="KW-0067">ATP-binding</keyword>
<dbReference type="Proteomes" id="UP000649617">
    <property type="component" value="Unassembled WGS sequence"/>
</dbReference>
<dbReference type="InterPro" id="IPR027417">
    <property type="entry name" value="P-loop_NTPase"/>
</dbReference>
<reference evidence="5" key="1">
    <citation type="submission" date="2021-02" db="EMBL/GenBank/DDBJ databases">
        <authorList>
            <person name="Dougan E. K."/>
            <person name="Rhodes N."/>
            <person name="Thang M."/>
            <person name="Chan C."/>
        </authorList>
    </citation>
    <scope>NUCLEOTIDE SEQUENCE</scope>
</reference>
<dbReference type="GO" id="GO:0006281">
    <property type="term" value="P:DNA repair"/>
    <property type="evidence" value="ECO:0007669"/>
    <property type="project" value="TreeGrafter"/>
</dbReference>
<dbReference type="OrthoDB" id="413031at2759"/>
<comment type="caution">
    <text evidence="5">The sequence shown here is derived from an EMBL/GenBank/DDBJ whole genome shotgun (WGS) entry which is preliminary data.</text>
</comment>
<dbReference type="Gene3D" id="3.40.50.10810">
    <property type="entry name" value="Tandem AAA-ATPase domain"/>
    <property type="match status" value="2"/>
</dbReference>
<proteinExistence type="predicted"/>
<dbReference type="PANTHER" id="PTHR45626">
    <property type="entry name" value="TRANSCRIPTION TERMINATION FACTOR 2-RELATED"/>
    <property type="match status" value="1"/>
</dbReference>
<dbReference type="SMART" id="SM00487">
    <property type="entry name" value="DEXDc"/>
    <property type="match status" value="1"/>
</dbReference>
<feature type="domain" description="Helicase ATP-binding" evidence="4">
    <location>
        <begin position="340"/>
        <end position="601"/>
    </location>
</feature>
<dbReference type="GO" id="GO:0016787">
    <property type="term" value="F:hydrolase activity"/>
    <property type="evidence" value="ECO:0007669"/>
    <property type="project" value="UniProtKB-KW"/>
</dbReference>
<organism evidence="5 6">
    <name type="scientific">Symbiodinium pilosum</name>
    <name type="common">Dinoflagellate</name>
    <dbReference type="NCBI Taxonomy" id="2952"/>
    <lineage>
        <taxon>Eukaryota</taxon>
        <taxon>Sar</taxon>
        <taxon>Alveolata</taxon>
        <taxon>Dinophyceae</taxon>
        <taxon>Suessiales</taxon>
        <taxon>Symbiodiniaceae</taxon>
        <taxon>Symbiodinium</taxon>
    </lineage>
</organism>
<name>A0A812JJC2_SYMPI</name>
<accession>A0A812JJC2</accession>
<dbReference type="SUPFAM" id="SSF52540">
    <property type="entry name" value="P-loop containing nucleoside triphosphate hydrolases"/>
    <property type="match status" value="1"/>
</dbReference>
<dbReference type="Pfam" id="PF00176">
    <property type="entry name" value="SNF2-rel_dom"/>
    <property type="match status" value="1"/>
</dbReference>
<dbReference type="EMBL" id="CAJNIZ010002213">
    <property type="protein sequence ID" value="CAE7207581.1"/>
    <property type="molecule type" value="Genomic_DNA"/>
</dbReference>
<keyword evidence="2" id="KW-0378">Hydrolase</keyword>
<feature type="non-terminal residue" evidence="5">
    <location>
        <position position="605"/>
    </location>
</feature>
<evidence type="ECO:0000256" key="1">
    <source>
        <dbReference type="ARBA" id="ARBA00022741"/>
    </source>
</evidence>
<dbReference type="GO" id="GO:0008094">
    <property type="term" value="F:ATP-dependent activity, acting on DNA"/>
    <property type="evidence" value="ECO:0007669"/>
    <property type="project" value="TreeGrafter"/>
</dbReference>
<dbReference type="PANTHER" id="PTHR45626:SF26">
    <property type="entry name" value="FAMILY HELICASE, PUTATIVE (AFU_ORTHOLOGUE AFUA_2G09120)-RELATED"/>
    <property type="match status" value="1"/>
</dbReference>
<dbReference type="InterPro" id="IPR050628">
    <property type="entry name" value="SNF2_RAD54_helicase_TF"/>
</dbReference>
<gene>
    <name evidence="5" type="primary">Ttf2</name>
    <name evidence="5" type="ORF">SPIL2461_LOCUS2069</name>
</gene>
<sequence>MEPQRPPLRLVSERVGLQAVRRCNGSSLSHHPPLPHYALRGRLRQHRDHTTRRLGIPEFQAFEDFNGALGYNMKTSKRQPPATSHTIQGVIISTEPQHITLTPCPQRAQQMCEDFCEEIQLCLNRDQLDPDKARRMAGKCNFLTGRLFGKVGRAPLRAIYASAHSNISQLGKPTRSALHALLNITHHCKPTRLPLQIKHRQFAIIYTDTYHLAGETTRAWDFQGRLPQQILRQFSSNTAFIYLLEAWVAIIAPLICEPLLGQFYIQCCDNEDLDFFDPGGLHPGCKAPAYGWGGVKHGTIGFFLKTDGIRHELRSSEGPNVIVKWPTHEMWKGKQGEVVRADAPSGQQRPPLVLDLHVRAAYRVRGGILADKIGYGKTATTIALIDRQPAKPTPPIPEVDAGRFLPAKGTLIIVPSNLFEQWINEISKFVWDGRPLRQQMKGGWSPKDCPLKIFAMSNVSPLGRCKAGDISTADVVICSYRLLYSQIYLKRREELCSGTSLWNLPNQIRTFLAGQHGLRSGRKGAEVAQKWQDLEFPVLEMFYWKRIVFDEFHELESFESAQQNSLQFLRSHFRWGLTGTPPVENNAGAIFMSSLFRVDLPGYLQ</sequence>
<evidence type="ECO:0000259" key="4">
    <source>
        <dbReference type="SMART" id="SM00487"/>
    </source>
</evidence>
<evidence type="ECO:0000313" key="5">
    <source>
        <dbReference type="EMBL" id="CAE7207581.1"/>
    </source>
</evidence>
<dbReference type="GO" id="GO:0005634">
    <property type="term" value="C:nucleus"/>
    <property type="evidence" value="ECO:0007669"/>
    <property type="project" value="TreeGrafter"/>
</dbReference>
<evidence type="ECO:0000313" key="6">
    <source>
        <dbReference type="Proteomes" id="UP000649617"/>
    </source>
</evidence>